<dbReference type="PANTHER" id="PTHR46206">
    <property type="entry name" value="CYTOCHROME P450"/>
    <property type="match status" value="1"/>
</dbReference>
<dbReference type="GO" id="GO:0004497">
    <property type="term" value="F:monooxygenase activity"/>
    <property type="evidence" value="ECO:0007669"/>
    <property type="project" value="UniProtKB-KW"/>
</dbReference>
<evidence type="ECO:0000256" key="5">
    <source>
        <dbReference type="ARBA" id="ARBA00023002"/>
    </source>
</evidence>
<evidence type="ECO:0000313" key="8">
    <source>
        <dbReference type="EMBL" id="KAK0653713.1"/>
    </source>
</evidence>
<keyword evidence="3" id="KW-0349">Heme</keyword>
<comment type="cofactor">
    <cofactor evidence="1">
        <name>heme</name>
        <dbReference type="ChEBI" id="CHEBI:30413"/>
    </cofactor>
</comment>
<keyword evidence="7 8" id="KW-0503">Monooxygenase</keyword>
<dbReference type="GO" id="GO:0005506">
    <property type="term" value="F:iron ion binding"/>
    <property type="evidence" value="ECO:0007669"/>
    <property type="project" value="InterPro"/>
</dbReference>
<dbReference type="GO" id="GO:0016705">
    <property type="term" value="F:oxidoreductase activity, acting on paired donors, with incorporation or reduction of molecular oxygen"/>
    <property type="evidence" value="ECO:0007669"/>
    <property type="project" value="InterPro"/>
</dbReference>
<dbReference type="Proteomes" id="UP001175001">
    <property type="component" value="Unassembled WGS sequence"/>
</dbReference>
<keyword evidence="5" id="KW-0560">Oxidoreductase</keyword>
<keyword evidence="4" id="KW-0479">Metal-binding</keyword>
<name>A0AA39YJI1_9PEZI</name>
<protein>
    <submittedName>
        <fullName evidence="8">Cytochrome P450 monooxygenase easM</fullName>
    </submittedName>
</protein>
<keyword evidence="9" id="KW-1185">Reference proteome</keyword>
<dbReference type="AlphaFoldDB" id="A0AA39YJI1"/>
<dbReference type="GO" id="GO:0020037">
    <property type="term" value="F:heme binding"/>
    <property type="evidence" value="ECO:0007669"/>
    <property type="project" value="InterPro"/>
</dbReference>
<evidence type="ECO:0000256" key="7">
    <source>
        <dbReference type="ARBA" id="ARBA00023033"/>
    </source>
</evidence>
<dbReference type="Gene3D" id="1.10.630.10">
    <property type="entry name" value="Cytochrome P450"/>
    <property type="match status" value="1"/>
</dbReference>
<dbReference type="PANTHER" id="PTHR46206:SF2">
    <property type="entry name" value="CYTOCHROME P450 MONOOXYGENASE AUSG-RELATED"/>
    <property type="match status" value="1"/>
</dbReference>
<dbReference type="InterPro" id="IPR036396">
    <property type="entry name" value="Cyt_P450_sf"/>
</dbReference>
<evidence type="ECO:0000256" key="6">
    <source>
        <dbReference type="ARBA" id="ARBA00023004"/>
    </source>
</evidence>
<evidence type="ECO:0000256" key="1">
    <source>
        <dbReference type="ARBA" id="ARBA00001971"/>
    </source>
</evidence>
<dbReference type="EMBL" id="JAUJDW010000025">
    <property type="protein sequence ID" value="KAK0653713.1"/>
    <property type="molecule type" value="Genomic_DNA"/>
</dbReference>
<evidence type="ECO:0000256" key="4">
    <source>
        <dbReference type="ARBA" id="ARBA00022723"/>
    </source>
</evidence>
<evidence type="ECO:0000256" key="2">
    <source>
        <dbReference type="ARBA" id="ARBA00010617"/>
    </source>
</evidence>
<gene>
    <name evidence="8" type="primary">easM_2</name>
    <name evidence="8" type="ORF">DIS24_g5778</name>
</gene>
<organism evidence="8 9">
    <name type="scientific">Lasiodiplodia hormozganensis</name>
    <dbReference type="NCBI Taxonomy" id="869390"/>
    <lineage>
        <taxon>Eukaryota</taxon>
        <taxon>Fungi</taxon>
        <taxon>Dikarya</taxon>
        <taxon>Ascomycota</taxon>
        <taxon>Pezizomycotina</taxon>
        <taxon>Dothideomycetes</taxon>
        <taxon>Dothideomycetes incertae sedis</taxon>
        <taxon>Botryosphaeriales</taxon>
        <taxon>Botryosphaeriaceae</taxon>
        <taxon>Lasiodiplodia</taxon>
    </lineage>
</organism>
<sequence>MSAKQQMKLMDSCLKEIFMTREVMTTVTLSDGPRLPNGATIGIPNFSVHVSDDIYTPYENPDTFDGRSFLELREKNNDIKWQSVTTSPDQFGFGHGKQAW</sequence>
<comment type="caution">
    <text evidence="8">The sequence shown here is derived from an EMBL/GenBank/DDBJ whole genome shotgun (WGS) entry which is preliminary data.</text>
</comment>
<reference evidence="8" key="1">
    <citation type="submission" date="2023-06" db="EMBL/GenBank/DDBJ databases">
        <title>Multi-omics analyses reveal the molecular pathogenesis toolkit of Lasiodiplodia hormozganensis, a cross-kingdom pathogen.</title>
        <authorList>
            <person name="Felix C."/>
            <person name="Meneses R."/>
            <person name="Goncalves M.F.M."/>
            <person name="Tilleman L."/>
            <person name="Duarte A.S."/>
            <person name="Jorrin-Novo J.V."/>
            <person name="Van De Peer Y."/>
            <person name="Deforce D."/>
            <person name="Van Nieuwerburgh F."/>
            <person name="Esteves A.C."/>
            <person name="Alves A."/>
        </authorList>
    </citation>
    <scope>NUCLEOTIDE SEQUENCE</scope>
    <source>
        <strain evidence="8">CBS 339.90</strain>
    </source>
</reference>
<evidence type="ECO:0000313" key="9">
    <source>
        <dbReference type="Proteomes" id="UP001175001"/>
    </source>
</evidence>
<evidence type="ECO:0000256" key="3">
    <source>
        <dbReference type="ARBA" id="ARBA00022617"/>
    </source>
</evidence>
<dbReference type="SUPFAM" id="SSF48264">
    <property type="entry name" value="Cytochrome P450"/>
    <property type="match status" value="1"/>
</dbReference>
<keyword evidence="6" id="KW-0408">Iron</keyword>
<accession>A0AA39YJI1</accession>
<comment type="similarity">
    <text evidence="2">Belongs to the cytochrome P450 family.</text>
</comment>
<proteinExistence type="inferred from homology"/>